<dbReference type="GO" id="GO:0005737">
    <property type="term" value="C:cytoplasm"/>
    <property type="evidence" value="ECO:0007669"/>
    <property type="project" value="UniProtKB-SubCell"/>
</dbReference>
<dbReference type="PANTHER" id="PTHR30008:SF0">
    <property type="entry name" value="EXODEOXYRIBONUCLEASE 7 LARGE SUBUNIT"/>
    <property type="match status" value="1"/>
</dbReference>
<keyword evidence="10" id="KW-1185">Reference proteome</keyword>
<keyword evidence="2 5" id="KW-0540">Nuclease</keyword>
<dbReference type="GO" id="GO:0006308">
    <property type="term" value="P:DNA catabolic process"/>
    <property type="evidence" value="ECO:0007669"/>
    <property type="project" value="UniProtKB-UniRule"/>
</dbReference>
<dbReference type="InterPro" id="IPR020579">
    <property type="entry name" value="Exonuc_VII_lsu_C"/>
</dbReference>
<evidence type="ECO:0000256" key="5">
    <source>
        <dbReference type="HAMAP-Rule" id="MF_00378"/>
    </source>
</evidence>
<keyword evidence="1 5" id="KW-0963">Cytoplasm</keyword>
<comment type="subcellular location">
    <subcellularLocation>
        <location evidence="5 6">Cytoplasm</location>
    </subcellularLocation>
</comment>
<sequence length="443" mass="49908">MGILYVNLGPLGKGKKERIFPSKLELVKVGKGVAALPEIFSVSQVTQYIKRLLENDVALQQVWVCGEISNFTLHSSGHMYFTLKDDASRLRAVMFKRENQWLKFRPYDGLEVIVCGRIGVYPKSGEYQLYVEMMEAAGMGSLYLAFEQLKERLAQEGLFAPERKKPIPRLPRKIGVITSPTGAAVRDIIKILHRRHARVDILVIPAQVQGDTAPASLVAALQTAGRLTDLDLVIIGRGGGSAEELWAFNDEGVARAIAACPHPVISAVGHETDFTIADLVADLRAPTPSGAAELSVPEVNELRNRIKLCTDNLYALFSRLCARKRAQLERLAFHPVLRHPDRMIVARRQQVDEGKEELVRRMRVVLEERRKELRRKMEQLEMVSPLAVLNRGYSICFRETDGRLVREAAEVARGEQLRITFRRGQIRTKVEEVEEDVTTWAKK</sequence>
<dbReference type="Proteomes" id="UP000657177">
    <property type="component" value="Unassembled WGS sequence"/>
</dbReference>
<dbReference type="EMBL" id="JAAKDE010000023">
    <property type="protein sequence ID" value="MBA2133857.1"/>
    <property type="molecule type" value="Genomic_DNA"/>
</dbReference>
<dbReference type="NCBIfam" id="TIGR00237">
    <property type="entry name" value="xseA"/>
    <property type="match status" value="1"/>
</dbReference>
<comment type="subunit">
    <text evidence="5">Heterooligomer composed of large and small subunits.</text>
</comment>
<dbReference type="GO" id="GO:0008855">
    <property type="term" value="F:exodeoxyribonuclease VII activity"/>
    <property type="evidence" value="ECO:0007669"/>
    <property type="project" value="UniProtKB-UniRule"/>
</dbReference>
<feature type="domain" description="OB-fold nucleic acid binding" evidence="8">
    <location>
        <begin position="40"/>
        <end position="135"/>
    </location>
</feature>
<dbReference type="Pfam" id="PF13742">
    <property type="entry name" value="tRNA_anti_2"/>
    <property type="match status" value="1"/>
</dbReference>
<gene>
    <name evidence="5 9" type="primary">xseA</name>
    <name evidence="9" type="ORF">G5B42_09970</name>
</gene>
<organism evidence="9 10">
    <name type="scientific">Capillibacterium thermochitinicola</name>
    <dbReference type="NCBI Taxonomy" id="2699427"/>
    <lineage>
        <taxon>Bacteria</taxon>
        <taxon>Bacillati</taxon>
        <taxon>Bacillota</taxon>
        <taxon>Capillibacterium</taxon>
    </lineage>
</organism>
<reference evidence="9" key="1">
    <citation type="submission" date="2020-06" db="EMBL/GenBank/DDBJ databases">
        <title>Novel chitinolytic bacterium.</title>
        <authorList>
            <person name="Ungkulpasvich U."/>
            <person name="Kosugi A."/>
            <person name="Uke A."/>
        </authorList>
    </citation>
    <scope>NUCLEOTIDE SEQUENCE</scope>
    <source>
        <strain evidence="9">UUS1-1</strain>
    </source>
</reference>
<keyword evidence="4 5" id="KW-0269">Exonuclease</keyword>
<evidence type="ECO:0000256" key="3">
    <source>
        <dbReference type="ARBA" id="ARBA00022801"/>
    </source>
</evidence>
<evidence type="ECO:0000256" key="1">
    <source>
        <dbReference type="ARBA" id="ARBA00022490"/>
    </source>
</evidence>
<evidence type="ECO:0000256" key="4">
    <source>
        <dbReference type="ARBA" id="ARBA00022839"/>
    </source>
</evidence>
<dbReference type="Pfam" id="PF02601">
    <property type="entry name" value="Exonuc_VII_L"/>
    <property type="match status" value="1"/>
</dbReference>
<dbReference type="PANTHER" id="PTHR30008">
    <property type="entry name" value="EXODEOXYRIBONUCLEASE 7 LARGE SUBUNIT"/>
    <property type="match status" value="1"/>
</dbReference>
<dbReference type="CDD" id="cd04489">
    <property type="entry name" value="ExoVII_LU_OBF"/>
    <property type="match status" value="1"/>
</dbReference>
<evidence type="ECO:0000256" key="2">
    <source>
        <dbReference type="ARBA" id="ARBA00022722"/>
    </source>
</evidence>
<comment type="similarity">
    <text evidence="5 6">Belongs to the XseA family.</text>
</comment>
<comment type="caution">
    <text evidence="9">The sequence shown here is derived from an EMBL/GenBank/DDBJ whole genome shotgun (WGS) entry which is preliminary data.</text>
</comment>
<accession>A0A8J6HYF2</accession>
<dbReference type="AlphaFoldDB" id="A0A8J6HYF2"/>
<dbReference type="InterPro" id="IPR025824">
    <property type="entry name" value="OB-fold_nuc-bd_dom"/>
</dbReference>
<dbReference type="InterPro" id="IPR003753">
    <property type="entry name" value="Exonuc_VII_L"/>
</dbReference>
<comment type="catalytic activity">
    <reaction evidence="5 6">
        <text>Exonucleolytic cleavage in either 5'- to 3'- or 3'- to 5'-direction to yield nucleoside 5'-phosphates.</text>
        <dbReference type="EC" id="3.1.11.6"/>
    </reaction>
</comment>
<dbReference type="GO" id="GO:0009318">
    <property type="term" value="C:exodeoxyribonuclease VII complex"/>
    <property type="evidence" value="ECO:0007669"/>
    <property type="project" value="UniProtKB-UniRule"/>
</dbReference>
<comment type="function">
    <text evidence="5">Bidirectionally degrades single-stranded DNA into large acid-insoluble oligonucleotides, which are then degraded further into small acid-soluble oligonucleotides.</text>
</comment>
<protein>
    <recommendedName>
        <fullName evidence="5">Exodeoxyribonuclease 7 large subunit</fullName>
        <ecNumber evidence="5">3.1.11.6</ecNumber>
    </recommendedName>
    <alternativeName>
        <fullName evidence="5">Exodeoxyribonuclease VII large subunit</fullName>
        <shortName evidence="5">Exonuclease VII large subunit</shortName>
    </alternativeName>
</protein>
<name>A0A8J6HYF2_9FIRM</name>
<proteinExistence type="inferred from homology"/>
<evidence type="ECO:0000256" key="6">
    <source>
        <dbReference type="RuleBase" id="RU004355"/>
    </source>
</evidence>
<keyword evidence="3 5" id="KW-0378">Hydrolase</keyword>
<dbReference type="HAMAP" id="MF_00378">
    <property type="entry name" value="Exonuc_7_L"/>
    <property type="match status" value="1"/>
</dbReference>
<evidence type="ECO:0000259" key="8">
    <source>
        <dbReference type="Pfam" id="PF13742"/>
    </source>
</evidence>
<evidence type="ECO:0000313" key="10">
    <source>
        <dbReference type="Proteomes" id="UP000657177"/>
    </source>
</evidence>
<evidence type="ECO:0000259" key="7">
    <source>
        <dbReference type="Pfam" id="PF02601"/>
    </source>
</evidence>
<dbReference type="GO" id="GO:0003676">
    <property type="term" value="F:nucleic acid binding"/>
    <property type="evidence" value="ECO:0007669"/>
    <property type="project" value="InterPro"/>
</dbReference>
<feature type="domain" description="Exonuclease VII large subunit C-terminal" evidence="7">
    <location>
        <begin position="158"/>
        <end position="374"/>
    </location>
</feature>
<evidence type="ECO:0000313" key="9">
    <source>
        <dbReference type="EMBL" id="MBA2133857.1"/>
    </source>
</evidence>
<dbReference type="EC" id="3.1.11.6" evidence="5"/>